<protein>
    <submittedName>
        <fullName evidence="2">Uncharacterized protein</fullName>
    </submittedName>
</protein>
<evidence type="ECO:0000256" key="1">
    <source>
        <dbReference type="SAM" id="SignalP"/>
    </source>
</evidence>
<feature type="chain" id="PRO_5047262158" evidence="1">
    <location>
        <begin position="25"/>
        <end position="125"/>
    </location>
</feature>
<evidence type="ECO:0000313" key="2">
    <source>
        <dbReference type="EMBL" id="MEV8467400.1"/>
    </source>
</evidence>
<dbReference type="RefSeq" id="WP_366193190.1">
    <property type="nucleotide sequence ID" value="NZ_JBFBVU010000013.1"/>
</dbReference>
<keyword evidence="1" id="KW-0732">Signal</keyword>
<comment type="caution">
    <text evidence="2">The sequence shown here is derived from an EMBL/GenBank/DDBJ whole genome shotgun (WGS) entry which is preliminary data.</text>
</comment>
<name>A0ABV3L8P4_9RHOB</name>
<sequence>MTFSAARPALAAASLALTPGLAAAQVVEVECVFTVECYEAEACDEANFSLRVGKGDSPAEAVVRTPAESFAGKVQGHDSTSLVWTTQTATTAQILSWGADGSARYTLHLTDGPVVVSYHGHCEAK</sequence>
<gene>
    <name evidence="2" type="ORF">AB0T83_11475</name>
</gene>
<dbReference type="Proteomes" id="UP001553161">
    <property type="component" value="Unassembled WGS sequence"/>
</dbReference>
<organism evidence="2 3">
    <name type="scientific">Meridianimarinicoccus marinus</name>
    <dbReference type="NCBI Taxonomy" id="3231483"/>
    <lineage>
        <taxon>Bacteria</taxon>
        <taxon>Pseudomonadati</taxon>
        <taxon>Pseudomonadota</taxon>
        <taxon>Alphaproteobacteria</taxon>
        <taxon>Rhodobacterales</taxon>
        <taxon>Paracoccaceae</taxon>
        <taxon>Meridianimarinicoccus</taxon>
    </lineage>
</organism>
<feature type="signal peptide" evidence="1">
    <location>
        <begin position="1"/>
        <end position="24"/>
    </location>
</feature>
<accession>A0ABV3L8P4</accession>
<dbReference type="EMBL" id="JBFBVU010000013">
    <property type="protein sequence ID" value="MEV8467400.1"/>
    <property type="molecule type" value="Genomic_DNA"/>
</dbReference>
<proteinExistence type="predicted"/>
<keyword evidence="3" id="KW-1185">Reference proteome</keyword>
<reference evidence="2 3" key="1">
    <citation type="submission" date="2024-07" db="EMBL/GenBank/DDBJ databases">
        <authorList>
            <person name="Kang M."/>
        </authorList>
    </citation>
    <scope>NUCLEOTIDE SEQUENCE [LARGE SCALE GENOMIC DNA]</scope>
    <source>
        <strain evidence="2 3">DFM31</strain>
    </source>
</reference>
<evidence type="ECO:0000313" key="3">
    <source>
        <dbReference type="Proteomes" id="UP001553161"/>
    </source>
</evidence>